<reference evidence="4 5" key="1">
    <citation type="submission" date="2019-04" db="EMBL/GenBank/DDBJ databases">
        <title>Niastella caeni sp. nov., isolated from activated sludge.</title>
        <authorList>
            <person name="Sheng M."/>
        </authorList>
    </citation>
    <scope>NUCLEOTIDE SEQUENCE [LARGE SCALE GENOMIC DNA]</scope>
    <source>
        <strain evidence="4 5">HX-2-15</strain>
    </source>
</reference>
<dbReference type="RefSeq" id="WP_136578905.1">
    <property type="nucleotide sequence ID" value="NZ_STFF01000005.1"/>
</dbReference>
<feature type="chain" id="PRO_5020729982" evidence="2">
    <location>
        <begin position="25"/>
        <end position="330"/>
    </location>
</feature>
<dbReference type="EMBL" id="STFF01000005">
    <property type="protein sequence ID" value="THU37232.1"/>
    <property type="molecule type" value="Genomic_DNA"/>
</dbReference>
<feature type="domain" description="PDZ" evidence="3">
    <location>
        <begin position="118"/>
        <end position="166"/>
    </location>
</feature>
<evidence type="ECO:0000256" key="2">
    <source>
        <dbReference type="SAM" id="SignalP"/>
    </source>
</evidence>
<protein>
    <submittedName>
        <fullName evidence="4">PDZ domain-containing protein</fullName>
    </submittedName>
</protein>
<comment type="similarity">
    <text evidence="1">Belongs to the peptidase S1C family.</text>
</comment>
<evidence type="ECO:0000256" key="1">
    <source>
        <dbReference type="ARBA" id="ARBA00010541"/>
    </source>
</evidence>
<keyword evidence="5" id="KW-1185">Reference proteome</keyword>
<evidence type="ECO:0000259" key="3">
    <source>
        <dbReference type="PROSITE" id="PS50106"/>
    </source>
</evidence>
<name>A0A4S8HVQ5_9BACT</name>
<sequence length="330" mass="36309">MRRFLISCTAIATLTLLLCQPLAAQDNEKEKDKEKTKINDNEEIIIKRKGDKDSKVTIEIKGDEITVNGKPLTEFKDENIVIRKQRPGVIGYGAPHSPFRGQSGALSFGGENIFAHDGAALGVYTDKDRDVKGAIIEKVTEGSAAEKAGLKENDVITKVDNEEINNPADLSKVIGKHKPEDKVTITYERSGKSNKTEATLDKRKGNLFAIPPHQFETPNFNFDWKDGDFAPRVYHYGAKPRLGIKAQDTEDGKGVKVLNVDDESAAEKAGIKKDDVITEFDGKKVNSADELASAARDAKEKQAVKITFTRDGKSQTVEIKTPKKLKTANL</sequence>
<dbReference type="InterPro" id="IPR001478">
    <property type="entry name" value="PDZ"/>
</dbReference>
<organism evidence="4 5">
    <name type="scientific">Niastella caeni</name>
    <dbReference type="NCBI Taxonomy" id="2569763"/>
    <lineage>
        <taxon>Bacteria</taxon>
        <taxon>Pseudomonadati</taxon>
        <taxon>Bacteroidota</taxon>
        <taxon>Chitinophagia</taxon>
        <taxon>Chitinophagales</taxon>
        <taxon>Chitinophagaceae</taxon>
        <taxon>Niastella</taxon>
    </lineage>
</organism>
<dbReference type="Proteomes" id="UP000306918">
    <property type="component" value="Unassembled WGS sequence"/>
</dbReference>
<dbReference type="PROSITE" id="PS50106">
    <property type="entry name" value="PDZ"/>
    <property type="match status" value="1"/>
</dbReference>
<comment type="caution">
    <text evidence="4">The sequence shown here is derived from an EMBL/GenBank/DDBJ whole genome shotgun (WGS) entry which is preliminary data.</text>
</comment>
<gene>
    <name evidence="4" type="ORF">FAM09_19995</name>
</gene>
<keyword evidence="2" id="KW-0732">Signal</keyword>
<evidence type="ECO:0000313" key="4">
    <source>
        <dbReference type="EMBL" id="THU37232.1"/>
    </source>
</evidence>
<dbReference type="InterPro" id="IPR036034">
    <property type="entry name" value="PDZ_sf"/>
</dbReference>
<dbReference type="PANTHER" id="PTHR22939:SF129">
    <property type="entry name" value="SERINE PROTEASE HTRA2, MITOCHONDRIAL"/>
    <property type="match status" value="1"/>
</dbReference>
<feature type="signal peptide" evidence="2">
    <location>
        <begin position="1"/>
        <end position="24"/>
    </location>
</feature>
<accession>A0A4S8HVQ5</accession>
<proteinExistence type="inferred from homology"/>
<dbReference type="SUPFAM" id="SSF50156">
    <property type="entry name" value="PDZ domain-like"/>
    <property type="match status" value="2"/>
</dbReference>
<dbReference type="Gene3D" id="2.30.42.10">
    <property type="match status" value="2"/>
</dbReference>
<dbReference type="AlphaFoldDB" id="A0A4S8HVQ5"/>
<dbReference type="SMART" id="SM00228">
    <property type="entry name" value="PDZ"/>
    <property type="match status" value="2"/>
</dbReference>
<evidence type="ECO:0000313" key="5">
    <source>
        <dbReference type="Proteomes" id="UP000306918"/>
    </source>
</evidence>
<dbReference type="PANTHER" id="PTHR22939">
    <property type="entry name" value="SERINE PROTEASE FAMILY S1C HTRA-RELATED"/>
    <property type="match status" value="1"/>
</dbReference>
<dbReference type="Pfam" id="PF13180">
    <property type="entry name" value="PDZ_2"/>
    <property type="match status" value="2"/>
</dbReference>